<dbReference type="AlphaFoldDB" id="A0A7X0KKS8"/>
<feature type="chain" id="PRO_5030863725" evidence="4">
    <location>
        <begin position="21"/>
        <end position="530"/>
    </location>
</feature>
<keyword evidence="7" id="KW-1185">Reference proteome</keyword>
<evidence type="ECO:0000256" key="4">
    <source>
        <dbReference type="SAM" id="SignalP"/>
    </source>
</evidence>
<organism evidence="6 7">
    <name type="scientific">Aminobacter aganoensis</name>
    <dbReference type="NCBI Taxonomy" id="83264"/>
    <lineage>
        <taxon>Bacteria</taxon>
        <taxon>Pseudomonadati</taxon>
        <taxon>Pseudomonadota</taxon>
        <taxon>Alphaproteobacteria</taxon>
        <taxon>Hyphomicrobiales</taxon>
        <taxon>Phyllobacteriaceae</taxon>
        <taxon>Aminobacter</taxon>
    </lineage>
</organism>
<sequence length="530" mass="57682">MSRRKVLAGSAFFLASTALPSIGLTQAKKGGRLVVAADSEPRNLNPAIVASNGVFFVSSKVVEPLAEASFDGEDGLEPRLATSWEGSADGLSVTFKLREGVTWHDGKPFSSADVAFSALNVWKPLQNLGRVVFKNLEAVETPDANTAVFKFSKPTPLQLIRNALPALTAVLPKHVYDGKDIAENPANNAPIGTGPFKFAEHKAGEYYRLERYDQYWGEGEPALDEIIYRVLPDRAAAAGALEAEEIQLAAFSAVPLADLDRISKVPGIKVITEGYEALTYQLVVEINHRRKELADVKVRQAIAHAIDRDFVVKTIFLGYAKPATGIVPQNDKQFYMAEVATYGFDVAKANALLDEAGYPKKDDGKRFALKLLPAPYFNETKQFGDYLRQALAAVGIDAELVNNDSAAHQKAVYTDHAFDIAIAPPVFRGDPAISTTILVQSGIPDGVPFSNQGGYKNDELDALIAKAAETLDPAARIDLYKEFQKKVAAELPLINVAEWGFITVARDTVKNVSNNPRWAVSNWADTYVET</sequence>
<dbReference type="InterPro" id="IPR000914">
    <property type="entry name" value="SBP_5_dom"/>
</dbReference>
<dbReference type="PIRSF" id="PIRSF002741">
    <property type="entry name" value="MppA"/>
    <property type="match status" value="1"/>
</dbReference>
<comment type="subcellular location">
    <subcellularLocation>
        <location evidence="1">Periplasm</location>
    </subcellularLocation>
</comment>
<feature type="domain" description="Solute-binding protein family 5" evidence="5">
    <location>
        <begin position="76"/>
        <end position="423"/>
    </location>
</feature>
<dbReference type="GO" id="GO:1904680">
    <property type="term" value="F:peptide transmembrane transporter activity"/>
    <property type="evidence" value="ECO:0007669"/>
    <property type="project" value="TreeGrafter"/>
</dbReference>
<gene>
    <name evidence="6" type="ORF">GGR00_002104</name>
</gene>
<evidence type="ECO:0000313" key="7">
    <source>
        <dbReference type="Proteomes" id="UP000536262"/>
    </source>
</evidence>
<dbReference type="Proteomes" id="UP000536262">
    <property type="component" value="Unassembled WGS sequence"/>
</dbReference>
<dbReference type="Gene3D" id="3.40.190.10">
    <property type="entry name" value="Periplasmic binding protein-like II"/>
    <property type="match status" value="1"/>
</dbReference>
<evidence type="ECO:0000256" key="2">
    <source>
        <dbReference type="ARBA" id="ARBA00005695"/>
    </source>
</evidence>
<evidence type="ECO:0000313" key="6">
    <source>
        <dbReference type="EMBL" id="MBB6354330.1"/>
    </source>
</evidence>
<dbReference type="Pfam" id="PF00496">
    <property type="entry name" value="SBP_bac_5"/>
    <property type="match status" value="1"/>
</dbReference>
<reference evidence="6 7" key="1">
    <citation type="submission" date="2020-08" db="EMBL/GenBank/DDBJ databases">
        <title>Genomic Encyclopedia of Type Strains, Phase IV (KMG-IV): sequencing the most valuable type-strain genomes for metagenomic binning, comparative biology and taxonomic classification.</title>
        <authorList>
            <person name="Goeker M."/>
        </authorList>
    </citation>
    <scope>NUCLEOTIDE SEQUENCE [LARGE SCALE GENOMIC DNA]</scope>
    <source>
        <strain evidence="6 7">DSM 7051</strain>
    </source>
</reference>
<evidence type="ECO:0000256" key="1">
    <source>
        <dbReference type="ARBA" id="ARBA00004418"/>
    </source>
</evidence>
<proteinExistence type="inferred from homology"/>
<name>A0A7X0KKS8_9HYPH</name>
<dbReference type="Gene3D" id="3.10.105.10">
    <property type="entry name" value="Dipeptide-binding Protein, Domain 3"/>
    <property type="match status" value="1"/>
</dbReference>
<dbReference type="GO" id="GO:0043190">
    <property type="term" value="C:ATP-binding cassette (ABC) transporter complex"/>
    <property type="evidence" value="ECO:0007669"/>
    <property type="project" value="InterPro"/>
</dbReference>
<feature type="signal peptide" evidence="4">
    <location>
        <begin position="1"/>
        <end position="20"/>
    </location>
</feature>
<dbReference type="CDD" id="cd08517">
    <property type="entry name" value="PBP2_NikA_DppA_OppA_like_13"/>
    <property type="match status" value="1"/>
</dbReference>
<dbReference type="InterPro" id="IPR039424">
    <property type="entry name" value="SBP_5"/>
</dbReference>
<keyword evidence="3 4" id="KW-0732">Signal</keyword>
<comment type="caution">
    <text evidence="6">The sequence shown here is derived from an EMBL/GenBank/DDBJ whole genome shotgun (WGS) entry which is preliminary data.</text>
</comment>
<dbReference type="EMBL" id="JACHOU010000003">
    <property type="protein sequence ID" value="MBB6354330.1"/>
    <property type="molecule type" value="Genomic_DNA"/>
</dbReference>
<evidence type="ECO:0000256" key="3">
    <source>
        <dbReference type="ARBA" id="ARBA00022729"/>
    </source>
</evidence>
<dbReference type="SUPFAM" id="SSF53850">
    <property type="entry name" value="Periplasmic binding protein-like II"/>
    <property type="match status" value="1"/>
</dbReference>
<dbReference type="GO" id="GO:0030288">
    <property type="term" value="C:outer membrane-bounded periplasmic space"/>
    <property type="evidence" value="ECO:0007669"/>
    <property type="project" value="UniProtKB-ARBA"/>
</dbReference>
<dbReference type="InterPro" id="IPR030678">
    <property type="entry name" value="Peptide/Ni-bd"/>
</dbReference>
<comment type="similarity">
    <text evidence="2">Belongs to the bacterial solute-binding protein 5 family.</text>
</comment>
<accession>A0A7X0KKS8</accession>
<dbReference type="PANTHER" id="PTHR30290:SF38">
    <property type="entry name" value="D,D-DIPEPTIDE-BINDING PERIPLASMIC PROTEIN DDPA-RELATED"/>
    <property type="match status" value="1"/>
</dbReference>
<dbReference type="PANTHER" id="PTHR30290">
    <property type="entry name" value="PERIPLASMIC BINDING COMPONENT OF ABC TRANSPORTER"/>
    <property type="match status" value="1"/>
</dbReference>
<dbReference type="GO" id="GO:0015833">
    <property type="term" value="P:peptide transport"/>
    <property type="evidence" value="ECO:0007669"/>
    <property type="project" value="TreeGrafter"/>
</dbReference>
<evidence type="ECO:0000259" key="5">
    <source>
        <dbReference type="Pfam" id="PF00496"/>
    </source>
</evidence>
<protein>
    <submittedName>
        <fullName evidence="6">Peptide/nickel transport system substrate-binding protein</fullName>
    </submittedName>
</protein>